<comment type="similarity">
    <text evidence="2">Belongs to the methyl-accepting chemotaxis (MCP) protein family.</text>
</comment>
<accession>A0AAE3MD95</accession>
<keyword evidence="5" id="KW-0472">Membrane</keyword>
<evidence type="ECO:0000256" key="1">
    <source>
        <dbReference type="ARBA" id="ARBA00022500"/>
    </source>
</evidence>
<dbReference type="InterPro" id="IPR004090">
    <property type="entry name" value="Chemotax_Me-accpt_rcpt"/>
</dbReference>
<feature type="compositionally biased region" description="Basic and acidic residues" evidence="4">
    <location>
        <begin position="520"/>
        <end position="534"/>
    </location>
</feature>
<proteinExistence type="inferred from homology"/>
<dbReference type="InterPro" id="IPR051310">
    <property type="entry name" value="MCP_chemotaxis"/>
</dbReference>
<dbReference type="Pfam" id="PF00672">
    <property type="entry name" value="HAMP"/>
    <property type="match status" value="1"/>
</dbReference>
<gene>
    <name evidence="8" type="ORF">OM074_08925</name>
</gene>
<dbReference type="Pfam" id="PF00015">
    <property type="entry name" value="MCPsignal"/>
    <property type="match status" value="1"/>
</dbReference>
<evidence type="ECO:0000313" key="8">
    <source>
        <dbReference type="EMBL" id="MCW3805751.1"/>
    </source>
</evidence>
<dbReference type="SMART" id="SM00283">
    <property type="entry name" value="MA"/>
    <property type="match status" value="1"/>
</dbReference>
<dbReference type="AlphaFoldDB" id="A0AAE3MD95"/>
<feature type="transmembrane region" description="Helical" evidence="5">
    <location>
        <begin position="172"/>
        <end position="195"/>
    </location>
</feature>
<evidence type="ECO:0000259" key="6">
    <source>
        <dbReference type="PROSITE" id="PS50111"/>
    </source>
</evidence>
<dbReference type="GO" id="GO:0005886">
    <property type="term" value="C:plasma membrane"/>
    <property type="evidence" value="ECO:0007669"/>
    <property type="project" value="TreeGrafter"/>
</dbReference>
<dbReference type="CDD" id="cd06225">
    <property type="entry name" value="HAMP"/>
    <property type="match status" value="1"/>
</dbReference>
<dbReference type="PROSITE" id="PS50111">
    <property type="entry name" value="CHEMOTAXIS_TRANSDUC_2"/>
    <property type="match status" value="1"/>
</dbReference>
<sequence>MKWKNFKIAQKLTFIFSSFLAMFVLFGTLAIIRMNEIEKSASSVSVEQLPTVKMVAELERNWQQAIFYLRSYGYSKNQQFLYDGLTHLQFTKNILEEIKLQLKDDPSMNGQLSILSSELDSFSGIVAKAQKAEPVNESNLLISDQMDNGILLIQLLSEALFRKAEIAVNNNIVLAYNSTLILFCGVLILLVVSIVTSRFLTKSFTSPIHNLVKFADQQAKGELNHEFEMLQKDEIGQLAHSILTSNRIIKEMVVKLAHAAKSIRNSSDRFNTKAVSLNTHSASQASSSEELSAAMEEMASLITQNANDAQQIATINKESSHTIEQEMIQTKHAMKIMDELIAKSVNIKEIALQTNILALNASIEAAKAGSHGRGFGVVAKGIRELAEKAQEISSDMNSISAEGKEYSSLAGASLMRIQKESEQTTEYIYKITDSAIEQQSEATQISNAVSEFNGHTQRIAMMSEDMSAESELLRKESQVLQKMLEFFSVDGTVIIEDSAKKKKKKQKHKKKANVNSQNSQKKDSLKDINKKLSDMKLPSIVPSSKSGYKSPEKKTSKEEYISF</sequence>
<evidence type="ECO:0000256" key="5">
    <source>
        <dbReference type="SAM" id="Phobius"/>
    </source>
</evidence>
<dbReference type="PROSITE" id="PS50885">
    <property type="entry name" value="HAMP"/>
    <property type="match status" value="1"/>
</dbReference>
<dbReference type="GO" id="GO:0006935">
    <property type="term" value="P:chemotaxis"/>
    <property type="evidence" value="ECO:0007669"/>
    <property type="project" value="UniProtKB-KW"/>
</dbReference>
<organism evidence="8 9">
    <name type="scientific">Plebeiibacterium marinum</name>
    <dbReference type="NCBI Taxonomy" id="2992111"/>
    <lineage>
        <taxon>Bacteria</taxon>
        <taxon>Pseudomonadati</taxon>
        <taxon>Bacteroidota</taxon>
        <taxon>Bacteroidia</taxon>
        <taxon>Marinilabiliales</taxon>
        <taxon>Marinilabiliaceae</taxon>
        <taxon>Plebeiibacterium</taxon>
    </lineage>
</organism>
<keyword evidence="5" id="KW-0812">Transmembrane</keyword>
<keyword evidence="1" id="KW-0145">Chemotaxis</keyword>
<feature type="domain" description="HAMP" evidence="7">
    <location>
        <begin position="202"/>
        <end position="254"/>
    </location>
</feature>
<feature type="transmembrane region" description="Helical" evidence="5">
    <location>
        <begin position="12"/>
        <end position="32"/>
    </location>
</feature>
<dbReference type="GO" id="GO:0007165">
    <property type="term" value="P:signal transduction"/>
    <property type="evidence" value="ECO:0007669"/>
    <property type="project" value="UniProtKB-KW"/>
</dbReference>
<comment type="caution">
    <text evidence="8">The sequence shown here is derived from an EMBL/GenBank/DDBJ whole genome shotgun (WGS) entry which is preliminary data.</text>
</comment>
<keyword evidence="9" id="KW-1185">Reference proteome</keyword>
<evidence type="ECO:0000256" key="2">
    <source>
        <dbReference type="ARBA" id="ARBA00029447"/>
    </source>
</evidence>
<dbReference type="PANTHER" id="PTHR43531:SF11">
    <property type="entry name" value="METHYL-ACCEPTING CHEMOTAXIS PROTEIN 3"/>
    <property type="match status" value="1"/>
</dbReference>
<dbReference type="PANTHER" id="PTHR43531">
    <property type="entry name" value="PROTEIN ICFG"/>
    <property type="match status" value="1"/>
</dbReference>
<evidence type="ECO:0000256" key="4">
    <source>
        <dbReference type="SAM" id="MobiDB-lite"/>
    </source>
</evidence>
<dbReference type="Proteomes" id="UP001207408">
    <property type="component" value="Unassembled WGS sequence"/>
</dbReference>
<evidence type="ECO:0000259" key="7">
    <source>
        <dbReference type="PROSITE" id="PS50885"/>
    </source>
</evidence>
<dbReference type="Gene3D" id="1.10.287.950">
    <property type="entry name" value="Methyl-accepting chemotaxis protein"/>
    <property type="match status" value="1"/>
</dbReference>
<name>A0AAE3MD95_9BACT</name>
<keyword evidence="5" id="KW-1133">Transmembrane helix</keyword>
<dbReference type="PRINTS" id="PR00260">
    <property type="entry name" value="CHEMTRNSDUCR"/>
</dbReference>
<dbReference type="RefSeq" id="WP_301199117.1">
    <property type="nucleotide sequence ID" value="NZ_JAPDPI010000015.1"/>
</dbReference>
<feature type="compositionally biased region" description="Basic residues" evidence="4">
    <location>
        <begin position="500"/>
        <end position="512"/>
    </location>
</feature>
<dbReference type="SUPFAM" id="SSF58104">
    <property type="entry name" value="Methyl-accepting chemotaxis protein (MCP) signaling domain"/>
    <property type="match status" value="1"/>
</dbReference>
<evidence type="ECO:0000313" key="9">
    <source>
        <dbReference type="Proteomes" id="UP001207408"/>
    </source>
</evidence>
<dbReference type="InterPro" id="IPR004089">
    <property type="entry name" value="MCPsignal_dom"/>
</dbReference>
<feature type="domain" description="Methyl-accepting transducer" evidence="6">
    <location>
        <begin position="259"/>
        <end position="474"/>
    </location>
</feature>
<keyword evidence="3" id="KW-0807">Transducer</keyword>
<feature type="region of interest" description="Disordered" evidence="4">
    <location>
        <begin position="500"/>
        <end position="563"/>
    </location>
</feature>
<dbReference type="InterPro" id="IPR003660">
    <property type="entry name" value="HAMP_dom"/>
</dbReference>
<evidence type="ECO:0000256" key="3">
    <source>
        <dbReference type="PROSITE-ProRule" id="PRU00284"/>
    </source>
</evidence>
<feature type="compositionally biased region" description="Basic and acidic residues" evidence="4">
    <location>
        <begin position="550"/>
        <end position="563"/>
    </location>
</feature>
<dbReference type="EMBL" id="JAPDPI010000015">
    <property type="protein sequence ID" value="MCW3805751.1"/>
    <property type="molecule type" value="Genomic_DNA"/>
</dbReference>
<reference evidence="8" key="1">
    <citation type="submission" date="2022-10" db="EMBL/GenBank/DDBJ databases">
        <authorList>
            <person name="Yu W.X."/>
        </authorList>
    </citation>
    <scope>NUCLEOTIDE SEQUENCE</scope>
    <source>
        <strain evidence="8">D04</strain>
    </source>
</reference>
<dbReference type="GO" id="GO:0004888">
    <property type="term" value="F:transmembrane signaling receptor activity"/>
    <property type="evidence" value="ECO:0007669"/>
    <property type="project" value="InterPro"/>
</dbReference>
<protein>
    <submittedName>
        <fullName evidence="8">Methyl-accepting chemotaxis protein</fullName>
    </submittedName>
</protein>